<dbReference type="Proteomes" id="UP001165289">
    <property type="component" value="Unassembled WGS sequence"/>
</dbReference>
<comment type="caution">
    <text evidence="1">The sequence shown here is derived from an EMBL/GenBank/DDBJ whole genome shotgun (WGS) entry which is preliminary data.</text>
</comment>
<evidence type="ECO:0008006" key="3">
    <source>
        <dbReference type="Google" id="ProtNLM"/>
    </source>
</evidence>
<protein>
    <recommendedName>
        <fullName evidence="3">Macro domain-containing protein</fullName>
    </recommendedName>
</protein>
<dbReference type="SUPFAM" id="SSF52949">
    <property type="entry name" value="Macro domain-like"/>
    <property type="match status" value="1"/>
</dbReference>
<sequence>MAEAEGKKGDDIIPKEEKALEQSEPEFVFALRDINGELISCWKDVFGDDCYNKYFEISEGDIFKKAPSADAIVSPANSFGFMDGGIDMVYSLYFGWQMQTRLQDVLRNKHDGECLVGQCVIIPAYPPTEKFSDRKIDIDRNEGKAIKYLISAPTMRVPVDVSTTCNAYLAFRGIILAAREFNRELKENGDKLGLGPIKKILCPGLGTAVGMMPAYRCAYQMKEAFDALILRTIPMLICPGALIDVTKHHWAMESAEKKEKK</sequence>
<evidence type="ECO:0000313" key="1">
    <source>
        <dbReference type="EMBL" id="KAI6654820.1"/>
    </source>
</evidence>
<dbReference type="EMBL" id="JAKMXF010000221">
    <property type="protein sequence ID" value="KAI6654820.1"/>
    <property type="molecule type" value="Genomic_DNA"/>
</dbReference>
<organism evidence="1 2">
    <name type="scientific">Oopsacas minuta</name>
    <dbReference type="NCBI Taxonomy" id="111878"/>
    <lineage>
        <taxon>Eukaryota</taxon>
        <taxon>Metazoa</taxon>
        <taxon>Porifera</taxon>
        <taxon>Hexactinellida</taxon>
        <taxon>Hexasterophora</taxon>
        <taxon>Lyssacinosida</taxon>
        <taxon>Leucopsacidae</taxon>
        <taxon>Oopsacas</taxon>
    </lineage>
</organism>
<keyword evidence="2" id="KW-1185">Reference proteome</keyword>
<dbReference type="CDD" id="cd02900">
    <property type="entry name" value="Macro_Appr_pase"/>
    <property type="match status" value="1"/>
</dbReference>
<dbReference type="InterPro" id="IPR043472">
    <property type="entry name" value="Macro_dom-like"/>
</dbReference>
<dbReference type="Gene3D" id="3.40.220.10">
    <property type="entry name" value="Leucine Aminopeptidase, subunit E, domain 1"/>
    <property type="match status" value="1"/>
</dbReference>
<reference evidence="1 2" key="1">
    <citation type="journal article" date="2023" name="BMC Biol.">
        <title>The compact genome of the sponge Oopsacas minuta (Hexactinellida) is lacking key metazoan core genes.</title>
        <authorList>
            <person name="Santini S."/>
            <person name="Schenkelaars Q."/>
            <person name="Jourda C."/>
            <person name="Duchesne M."/>
            <person name="Belahbib H."/>
            <person name="Rocher C."/>
            <person name="Selva M."/>
            <person name="Riesgo A."/>
            <person name="Vervoort M."/>
            <person name="Leys S.P."/>
            <person name="Kodjabachian L."/>
            <person name="Le Bivic A."/>
            <person name="Borchiellini C."/>
            <person name="Claverie J.M."/>
            <person name="Renard E."/>
        </authorList>
    </citation>
    <scope>NUCLEOTIDE SEQUENCE [LARGE SCALE GENOMIC DNA]</scope>
    <source>
        <strain evidence="1">SPO-2</strain>
    </source>
</reference>
<name>A0AAV7K2Q4_9METZ</name>
<accession>A0AAV7K2Q4</accession>
<proteinExistence type="predicted"/>
<evidence type="ECO:0000313" key="2">
    <source>
        <dbReference type="Proteomes" id="UP001165289"/>
    </source>
</evidence>
<gene>
    <name evidence="1" type="ORF">LOD99_2699</name>
</gene>
<dbReference type="AlphaFoldDB" id="A0AAV7K2Q4"/>